<evidence type="ECO:0000256" key="4">
    <source>
        <dbReference type="ARBA" id="ARBA00023136"/>
    </source>
</evidence>
<comment type="subcellular location">
    <subcellularLocation>
        <location evidence="7">Cell membrane</location>
        <topology evidence="7">Single-pass membrane protein</topology>
    </subcellularLocation>
</comment>
<keyword evidence="3 7" id="KW-1133">Transmembrane helix</keyword>
<dbReference type="Pfam" id="PF02618">
    <property type="entry name" value="YceG"/>
    <property type="match status" value="1"/>
</dbReference>
<evidence type="ECO:0000256" key="1">
    <source>
        <dbReference type="ARBA" id="ARBA00022475"/>
    </source>
</evidence>
<feature type="transmembrane region" description="Helical" evidence="7">
    <location>
        <begin position="21"/>
        <end position="42"/>
    </location>
</feature>
<dbReference type="PANTHER" id="PTHR30518:SF2">
    <property type="entry name" value="ENDOLYTIC MUREIN TRANSGLYCOSYLASE"/>
    <property type="match status" value="1"/>
</dbReference>
<dbReference type="CDD" id="cd08010">
    <property type="entry name" value="MltG_like"/>
    <property type="match status" value="1"/>
</dbReference>
<evidence type="ECO:0000256" key="6">
    <source>
        <dbReference type="ARBA" id="ARBA00023316"/>
    </source>
</evidence>
<keyword evidence="1 7" id="KW-1003">Cell membrane</keyword>
<feature type="site" description="Important for catalytic activity" evidence="7">
    <location>
        <position position="249"/>
    </location>
</feature>
<keyword evidence="6 7" id="KW-0961">Cell wall biogenesis/degradation</keyword>
<gene>
    <name evidence="7 8" type="primary">mltG</name>
    <name evidence="8" type="ORF">GCM10009668_05850</name>
</gene>
<reference evidence="9" key="1">
    <citation type="journal article" date="2019" name="Int. J. Syst. Evol. Microbiol.">
        <title>The Global Catalogue of Microorganisms (GCM) 10K type strain sequencing project: providing services to taxonomists for standard genome sequencing and annotation.</title>
        <authorList>
            <consortium name="The Broad Institute Genomics Platform"/>
            <consortium name="The Broad Institute Genome Sequencing Center for Infectious Disease"/>
            <person name="Wu L."/>
            <person name="Ma J."/>
        </authorList>
    </citation>
    <scope>NUCLEOTIDE SEQUENCE [LARGE SCALE GENOMIC DNA]</scope>
    <source>
        <strain evidence="9">JCM 13008</strain>
    </source>
</reference>
<comment type="function">
    <text evidence="7">Functions as a peptidoglycan terminase that cleaves nascent peptidoglycan strands endolytically to terminate their elongation.</text>
</comment>
<evidence type="ECO:0000313" key="9">
    <source>
        <dbReference type="Proteomes" id="UP001501581"/>
    </source>
</evidence>
<organism evidence="8 9">
    <name type="scientific">Nocardioides dubius</name>
    <dbReference type="NCBI Taxonomy" id="317019"/>
    <lineage>
        <taxon>Bacteria</taxon>
        <taxon>Bacillati</taxon>
        <taxon>Actinomycetota</taxon>
        <taxon>Actinomycetes</taxon>
        <taxon>Propionibacteriales</taxon>
        <taxon>Nocardioidaceae</taxon>
        <taxon>Nocardioides</taxon>
    </lineage>
</organism>
<dbReference type="RefSeq" id="WP_343991178.1">
    <property type="nucleotide sequence ID" value="NZ_BAAALG010000002.1"/>
</dbReference>
<evidence type="ECO:0000256" key="5">
    <source>
        <dbReference type="ARBA" id="ARBA00023239"/>
    </source>
</evidence>
<sequence length="378" mass="40756">MSEQSNGGGRRRAAKKRGGRGLGCLVMLVVLAAIAAVAWIGLTKGVEWARDQFGEPEDYAGPGSGSVTIEVVAGDTASDIARTLAKADVVASVDAFRNVANSRADEAARIQPGIYEMLKQMKAADAFTFLADPTNASVERVTVPEGLRVVDILDLLGKKTEFSTKQFKKALPKLELPDYAELNADGEPEGYLFPATYDLRPDDTPRSILQAMVDRWKQSADKLGLVEGAEKLGYTPHEVMTIAALVEAEGRGDDMPKIARVIYNRLENPGTAGTIGRLEIDATVNYALGRNLGVAIPSEDLDVDSPYNTRREVGLPPGPIEAPGEDAIEAALNPASGDWYYYVTVDLRTGETKFASSYDEFLGYKAEYTAYCQTSDAC</sequence>
<keyword evidence="5 7" id="KW-0456">Lyase</keyword>
<proteinExistence type="inferred from homology"/>
<comment type="similarity">
    <text evidence="7">Belongs to the transglycosylase MltG family.</text>
</comment>
<evidence type="ECO:0000256" key="2">
    <source>
        <dbReference type="ARBA" id="ARBA00022692"/>
    </source>
</evidence>
<dbReference type="EMBL" id="BAAALG010000002">
    <property type="protein sequence ID" value="GAA1093323.1"/>
    <property type="molecule type" value="Genomic_DNA"/>
</dbReference>
<dbReference type="NCBIfam" id="TIGR00247">
    <property type="entry name" value="endolytic transglycosylase MltG"/>
    <property type="match status" value="1"/>
</dbReference>
<dbReference type="Proteomes" id="UP001501581">
    <property type="component" value="Unassembled WGS sequence"/>
</dbReference>
<keyword evidence="9" id="KW-1185">Reference proteome</keyword>
<dbReference type="Gene3D" id="3.30.1490.480">
    <property type="entry name" value="Endolytic murein transglycosylase"/>
    <property type="match status" value="1"/>
</dbReference>
<dbReference type="InterPro" id="IPR003770">
    <property type="entry name" value="MLTG-like"/>
</dbReference>
<accession>A0ABP4E7C5</accession>
<comment type="catalytic activity">
    <reaction evidence="7">
        <text>a peptidoglycan chain = a peptidoglycan chain with N-acetyl-1,6-anhydromuramyl-[peptide] at the reducing end + a peptidoglycan chain with N-acetylglucosamine at the non-reducing end.</text>
        <dbReference type="EC" id="4.2.2.29"/>
    </reaction>
</comment>
<dbReference type="EC" id="4.2.2.29" evidence="7"/>
<dbReference type="HAMAP" id="MF_02065">
    <property type="entry name" value="MltG"/>
    <property type="match status" value="1"/>
</dbReference>
<evidence type="ECO:0000313" key="8">
    <source>
        <dbReference type="EMBL" id="GAA1093323.1"/>
    </source>
</evidence>
<name>A0ABP4E7C5_9ACTN</name>
<protein>
    <recommendedName>
        <fullName evidence="7">Endolytic murein transglycosylase</fullName>
        <ecNumber evidence="7">4.2.2.29</ecNumber>
    </recommendedName>
    <alternativeName>
        <fullName evidence="7">Peptidoglycan lytic transglycosylase</fullName>
    </alternativeName>
    <alternativeName>
        <fullName evidence="7">Peptidoglycan polymerization terminase</fullName>
    </alternativeName>
</protein>
<keyword evidence="2 7" id="KW-0812">Transmembrane</keyword>
<evidence type="ECO:0000256" key="7">
    <source>
        <dbReference type="HAMAP-Rule" id="MF_02065"/>
    </source>
</evidence>
<dbReference type="PANTHER" id="PTHR30518">
    <property type="entry name" value="ENDOLYTIC MUREIN TRANSGLYCOSYLASE"/>
    <property type="match status" value="1"/>
</dbReference>
<comment type="caution">
    <text evidence="8">The sequence shown here is derived from an EMBL/GenBank/DDBJ whole genome shotgun (WGS) entry which is preliminary data.</text>
</comment>
<evidence type="ECO:0000256" key="3">
    <source>
        <dbReference type="ARBA" id="ARBA00022989"/>
    </source>
</evidence>
<keyword evidence="4 7" id="KW-0472">Membrane</keyword>